<keyword evidence="5" id="KW-0808">Transferase</keyword>
<protein>
    <recommendedName>
        <fullName evidence="2">FAD synthase</fullName>
        <ecNumber evidence="2">2.7.7.2</ecNumber>
    </recommendedName>
</protein>
<dbReference type="EC" id="2.7.7.2" evidence="2"/>
<reference evidence="11 12" key="1">
    <citation type="journal article" date="2023" name="Hortic Res">
        <title>Pangenome of water caltrop reveals structural variations and asymmetric subgenome divergence after allopolyploidization.</title>
        <authorList>
            <person name="Zhang X."/>
            <person name="Chen Y."/>
            <person name="Wang L."/>
            <person name="Yuan Y."/>
            <person name="Fang M."/>
            <person name="Shi L."/>
            <person name="Lu R."/>
            <person name="Comes H.P."/>
            <person name="Ma Y."/>
            <person name="Chen Y."/>
            <person name="Huang G."/>
            <person name="Zhou Y."/>
            <person name="Zheng Z."/>
            <person name="Qiu Y."/>
        </authorList>
    </citation>
    <scope>NUCLEOTIDE SEQUENCE [LARGE SCALE GENOMIC DNA]</scope>
    <source>
        <strain evidence="11">F231</strain>
    </source>
</reference>
<dbReference type="Gene3D" id="3.40.50.620">
    <property type="entry name" value="HUPs"/>
    <property type="match status" value="1"/>
</dbReference>
<keyword evidence="8" id="KW-0274">FAD</keyword>
<keyword evidence="12" id="KW-1185">Reference proteome</keyword>
<dbReference type="Pfam" id="PF06574">
    <property type="entry name" value="FAD_syn"/>
    <property type="match status" value="1"/>
</dbReference>
<sequence length="371" mass="40734">MFTGGSRVSHYLRECDHRHLGVGLGLELGLEFYGSRIVRFSSLAFKNPPSAASATAPRLHSRMSSLPGFHPVCFSQRRDSRQISSQGISSVADNLLLKGGVVALGKFDALHIGHRELAIQASKAGVPFLLSFVGMSEVLGWEPRIRIVAKCDRPRVLSTWAQYCGNATPVEYEIEFSSVRSLSPRQFVEKLAKELGVKGVVAGENYRFGYKASGDSSELARLCGEYGMDAYIISSVMDKNQDLTHLDSNDLKERGQVSSTRVRYALALGETEYVSQLLGRPHRLILKSTEHSRFTVGSRDRISSPKTCSINLAPKDGTYCHCSLVIDHGNSVPCRVVIDSTHIHVEMEEDAGLSNLNGSTNSEILRIEFGS</sequence>
<keyword evidence="6" id="KW-0548">Nucleotidyltransferase</keyword>
<dbReference type="GO" id="GO:0005524">
    <property type="term" value="F:ATP binding"/>
    <property type="evidence" value="ECO:0007669"/>
    <property type="project" value="UniProtKB-KW"/>
</dbReference>
<feature type="domain" description="FAD synthetase" evidence="10">
    <location>
        <begin position="98"/>
        <end position="241"/>
    </location>
</feature>
<evidence type="ECO:0000256" key="6">
    <source>
        <dbReference type="ARBA" id="ARBA00022695"/>
    </source>
</evidence>
<evidence type="ECO:0000256" key="3">
    <source>
        <dbReference type="ARBA" id="ARBA00022630"/>
    </source>
</evidence>
<dbReference type="GO" id="GO:0003919">
    <property type="term" value="F:FMN adenylyltransferase activity"/>
    <property type="evidence" value="ECO:0007669"/>
    <property type="project" value="UniProtKB-EC"/>
</dbReference>
<name>A0AAN7M8J4_TRANT</name>
<keyword evidence="7" id="KW-0547">Nucleotide-binding</keyword>
<keyword evidence="3" id="KW-0285">Flavoprotein</keyword>
<evidence type="ECO:0000313" key="12">
    <source>
        <dbReference type="Proteomes" id="UP001346149"/>
    </source>
</evidence>
<evidence type="ECO:0000313" key="11">
    <source>
        <dbReference type="EMBL" id="KAK4800126.1"/>
    </source>
</evidence>
<proteinExistence type="predicted"/>
<evidence type="ECO:0000256" key="8">
    <source>
        <dbReference type="ARBA" id="ARBA00022827"/>
    </source>
</evidence>
<evidence type="ECO:0000256" key="2">
    <source>
        <dbReference type="ARBA" id="ARBA00012393"/>
    </source>
</evidence>
<dbReference type="InterPro" id="IPR014729">
    <property type="entry name" value="Rossmann-like_a/b/a_fold"/>
</dbReference>
<evidence type="ECO:0000256" key="5">
    <source>
        <dbReference type="ARBA" id="ARBA00022679"/>
    </source>
</evidence>
<comment type="pathway">
    <text evidence="1">Cofactor biosynthesis; FAD biosynthesis; FAD from FMN: step 1/1.</text>
</comment>
<dbReference type="EMBL" id="JAXQNO010000004">
    <property type="protein sequence ID" value="KAK4800126.1"/>
    <property type="molecule type" value="Genomic_DNA"/>
</dbReference>
<accession>A0AAN7M8J4</accession>
<comment type="caution">
    <text evidence="11">The sequence shown here is derived from an EMBL/GenBank/DDBJ whole genome shotgun (WGS) entry which is preliminary data.</text>
</comment>
<evidence type="ECO:0000256" key="1">
    <source>
        <dbReference type="ARBA" id="ARBA00004726"/>
    </source>
</evidence>
<dbReference type="AlphaFoldDB" id="A0AAN7M8J4"/>
<organism evidence="11 12">
    <name type="scientific">Trapa natans</name>
    <name type="common">Water chestnut</name>
    <dbReference type="NCBI Taxonomy" id="22666"/>
    <lineage>
        <taxon>Eukaryota</taxon>
        <taxon>Viridiplantae</taxon>
        <taxon>Streptophyta</taxon>
        <taxon>Embryophyta</taxon>
        <taxon>Tracheophyta</taxon>
        <taxon>Spermatophyta</taxon>
        <taxon>Magnoliopsida</taxon>
        <taxon>eudicotyledons</taxon>
        <taxon>Gunneridae</taxon>
        <taxon>Pentapetalae</taxon>
        <taxon>rosids</taxon>
        <taxon>malvids</taxon>
        <taxon>Myrtales</taxon>
        <taxon>Lythraceae</taxon>
        <taxon>Trapa</taxon>
    </lineage>
</organism>
<dbReference type="InterPro" id="IPR015864">
    <property type="entry name" value="FAD_synthase"/>
</dbReference>
<keyword evidence="4" id="KW-0288">FMN</keyword>
<gene>
    <name evidence="11" type="ORF">SAY86_025491</name>
</gene>
<evidence type="ECO:0000256" key="7">
    <source>
        <dbReference type="ARBA" id="ARBA00022741"/>
    </source>
</evidence>
<dbReference type="GO" id="GO:0009231">
    <property type="term" value="P:riboflavin biosynthetic process"/>
    <property type="evidence" value="ECO:0007669"/>
    <property type="project" value="InterPro"/>
</dbReference>
<dbReference type="SUPFAM" id="SSF52374">
    <property type="entry name" value="Nucleotidylyl transferase"/>
    <property type="match status" value="1"/>
</dbReference>
<evidence type="ECO:0000259" key="10">
    <source>
        <dbReference type="Pfam" id="PF06574"/>
    </source>
</evidence>
<evidence type="ECO:0000256" key="9">
    <source>
        <dbReference type="ARBA" id="ARBA00022840"/>
    </source>
</evidence>
<dbReference type="Proteomes" id="UP001346149">
    <property type="component" value="Unassembled WGS sequence"/>
</dbReference>
<keyword evidence="9" id="KW-0067">ATP-binding</keyword>
<evidence type="ECO:0000256" key="4">
    <source>
        <dbReference type="ARBA" id="ARBA00022643"/>
    </source>
</evidence>